<evidence type="ECO:0000313" key="1">
    <source>
        <dbReference type="Ensembl" id="ENSGWIP00000038213.1"/>
    </source>
</evidence>
<reference evidence="1" key="1">
    <citation type="submission" date="2020-06" db="EMBL/GenBank/DDBJ databases">
        <authorList>
            <consortium name="Wellcome Sanger Institute Data Sharing"/>
        </authorList>
    </citation>
    <scope>NUCLEOTIDE SEQUENCE [LARGE SCALE GENOMIC DNA]</scope>
</reference>
<sequence length="112" mass="12810">MFLHIHCVSSFLSSYSNTLNPPAPNEIIPQSAFTDTVWFSLSLFYSVCACVCVRERKRRLIWQGVTLHSILPLERKTSHTHAHSHTRTEATKGHKHNLLASFLLIVDCNFVF</sequence>
<dbReference type="Ensembl" id="ENSGWIT00000041600.1">
    <property type="protein sequence ID" value="ENSGWIP00000038213.1"/>
    <property type="gene ID" value="ENSGWIG00000019569.1"/>
</dbReference>
<dbReference type="AlphaFoldDB" id="A0A8C5H0H6"/>
<proteinExistence type="predicted"/>
<reference evidence="1" key="3">
    <citation type="submission" date="2025-09" db="UniProtKB">
        <authorList>
            <consortium name="Ensembl"/>
        </authorList>
    </citation>
    <scope>IDENTIFICATION</scope>
</reference>
<evidence type="ECO:0000313" key="2">
    <source>
        <dbReference type="Proteomes" id="UP000694680"/>
    </source>
</evidence>
<accession>A0A8C5H0H6</accession>
<protein>
    <submittedName>
        <fullName evidence="1">Uncharacterized protein</fullName>
    </submittedName>
</protein>
<reference evidence="1" key="2">
    <citation type="submission" date="2025-08" db="UniProtKB">
        <authorList>
            <consortium name="Ensembl"/>
        </authorList>
    </citation>
    <scope>IDENTIFICATION</scope>
</reference>
<keyword evidence="2" id="KW-1185">Reference proteome</keyword>
<dbReference type="Proteomes" id="UP000694680">
    <property type="component" value="Chromosome 22"/>
</dbReference>
<organism evidence="1 2">
    <name type="scientific">Gouania willdenowi</name>
    <name type="common">Blunt-snouted clingfish</name>
    <name type="synonym">Lepadogaster willdenowi</name>
    <dbReference type="NCBI Taxonomy" id="441366"/>
    <lineage>
        <taxon>Eukaryota</taxon>
        <taxon>Metazoa</taxon>
        <taxon>Chordata</taxon>
        <taxon>Craniata</taxon>
        <taxon>Vertebrata</taxon>
        <taxon>Euteleostomi</taxon>
        <taxon>Actinopterygii</taxon>
        <taxon>Neopterygii</taxon>
        <taxon>Teleostei</taxon>
        <taxon>Neoteleostei</taxon>
        <taxon>Acanthomorphata</taxon>
        <taxon>Ovalentaria</taxon>
        <taxon>Blenniimorphae</taxon>
        <taxon>Blenniiformes</taxon>
        <taxon>Gobiesocoidei</taxon>
        <taxon>Gobiesocidae</taxon>
        <taxon>Gobiesocinae</taxon>
        <taxon>Gouania</taxon>
    </lineage>
</organism>
<name>A0A8C5H0H6_GOUWI</name>